<feature type="transmembrane region" description="Helical" evidence="7">
    <location>
        <begin position="209"/>
        <end position="231"/>
    </location>
</feature>
<comment type="subcellular location">
    <subcellularLocation>
        <location evidence="1 7">Cell membrane</location>
        <topology evidence="1 7">Multi-pass membrane protein</topology>
    </subcellularLocation>
</comment>
<keyword evidence="6 7" id="KW-0472">Membrane</keyword>
<organism evidence="9 10">
    <name type="scientific">Fundicoccus culcitae</name>
    <dbReference type="NCBI Taxonomy" id="2969821"/>
    <lineage>
        <taxon>Bacteria</taxon>
        <taxon>Bacillati</taxon>
        <taxon>Bacillota</taxon>
        <taxon>Bacilli</taxon>
        <taxon>Lactobacillales</taxon>
        <taxon>Aerococcaceae</taxon>
        <taxon>Fundicoccus</taxon>
    </lineage>
</organism>
<evidence type="ECO:0000313" key="9">
    <source>
        <dbReference type="EMBL" id="UUX33484.1"/>
    </source>
</evidence>
<keyword evidence="5 7" id="KW-1133">Transmembrane helix</keyword>
<feature type="transmembrane region" description="Helical" evidence="7">
    <location>
        <begin position="98"/>
        <end position="122"/>
    </location>
</feature>
<keyword evidence="10" id="KW-1185">Reference proteome</keyword>
<feature type="domain" description="ABC transmembrane type-1" evidence="8">
    <location>
        <begin position="99"/>
        <end position="288"/>
    </location>
</feature>
<evidence type="ECO:0000313" key="10">
    <source>
        <dbReference type="Proteomes" id="UP001315967"/>
    </source>
</evidence>
<dbReference type="SUPFAM" id="SSF161098">
    <property type="entry name" value="MetI-like"/>
    <property type="match status" value="1"/>
</dbReference>
<gene>
    <name evidence="9" type="ORF">NRE15_11325</name>
</gene>
<feature type="transmembrane region" description="Helical" evidence="7">
    <location>
        <begin position="38"/>
        <end position="59"/>
    </location>
</feature>
<dbReference type="RefSeq" id="WP_313792986.1">
    <property type="nucleotide sequence ID" value="NZ_CP102453.1"/>
</dbReference>
<evidence type="ECO:0000256" key="4">
    <source>
        <dbReference type="ARBA" id="ARBA00022692"/>
    </source>
</evidence>
<dbReference type="PROSITE" id="PS50928">
    <property type="entry name" value="ABC_TM1"/>
    <property type="match status" value="1"/>
</dbReference>
<dbReference type="CDD" id="cd06261">
    <property type="entry name" value="TM_PBP2"/>
    <property type="match status" value="1"/>
</dbReference>
<accession>A0ABY5P470</accession>
<evidence type="ECO:0000256" key="5">
    <source>
        <dbReference type="ARBA" id="ARBA00022989"/>
    </source>
</evidence>
<feature type="transmembrane region" description="Helical" evidence="7">
    <location>
        <begin position="167"/>
        <end position="188"/>
    </location>
</feature>
<evidence type="ECO:0000259" key="8">
    <source>
        <dbReference type="PROSITE" id="PS50928"/>
    </source>
</evidence>
<proteinExistence type="inferred from homology"/>
<dbReference type="PANTHER" id="PTHR43744:SF8">
    <property type="entry name" value="SN-GLYCEROL-3-PHOSPHATE TRANSPORT SYSTEM PERMEASE PROTEIN UGPE"/>
    <property type="match status" value="1"/>
</dbReference>
<keyword evidence="2 7" id="KW-0813">Transport</keyword>
<dbReference type="InterPro" id="IPR035906">
    <property type="entry name" value="MetI-like_sf"/>
</dbReference>
<evidence type="ECO:0000256" key="7">
    <source>
        <dbReference type="RuleBase" id="RU363032"/>
    </source>
</evidence>
<evidence type="ECO:0000256" key="1">
    <source>
        <dbReference type="ARBA" id="ARBA00004651"/>
    </source>
</evidence>
<dbReference type="EMBL" id="CP102453">
    <property type="protein sequence ID" value="UUX33484.1"/>
    <property type="molecule type" value="Genomic_DNA"/>
</dbReference>
<dbReference type="InterPro" id="IPR000515">
    <property type="entry name" value="MetI-like"/>
</dbReference>
<evidence type="ECO:0000256" key="6">
    <source>
        <dbReference type="ARBA" id="ARBA00023136"/>
    </source>
</evidence>
<comment type="similarity">
    <text evidence="7">Belongs to the binding-protein-dependent transport system permease family.</text>
</comment>
<dbReference type="Pfam" id="PF00528">
    <property type="entry name" value="BPD_transp_1"/>
    <property type="match status" value="1"/>
</dbReference>
<dbReference type="PANTHER" id="PTHR43744">
    <property type="entry name" value="ABC TRANSPORTER PERMEASE PROTEIN MG189-RELATED-RELATED"/>
    <property type="match status" value="1"/>
</dbReference>
<keyword evidence="3" id="KW-1003">Cell membrane</keyword>
<feature type="transmembrane region" description="Helical" evidence="7">
    <location>
        <begin position="134"/>
        <end position="155"/>
    </location>
</feature>
<keyword evidence="4 7" id="KW-0812">Transmembrane</keyword>
<evidence type="ECO:0000256" key="3">
    <source>
        <dbReference type="ARBA" id="ARBA00022475"/>
    </source>
</evidence>
<dbReference type="Proteomes" id="UP001315967">
    <property type="component" value="Chromosome"/>
</dbReference>
<reference evidence="9 10" key="1">
    <citation type="submission" date="2022-08" db="EMBL/GenBank/DDBJ databases">
        <title>Aerococcaceae sp. nov isolated from spoiled eye mask.</title>
        <authorList>
            <person name="Zhou G."/>
            <person name="Xie X.-B."/>
            <person name="Shi Q.-S."/>
            <person name="Wang Y.-S."/>
            <person name="Wen X."/>
            <person name="Peng H."/>
            <person name="Yang X.-J."/>
            <person name="Tao H.-B."/>
            <person name="Huang X.-M."/>
        </authorList>
    </citation>
    <scope>NUCLEOTIDE SEQUENCE [LARGE SCALE GENOMIC DNA]</scope>
    <source>
        <strain evidence="10">DM20194951</strain>
    </source>
</reference>
<protein>
    <submittedName>
        <fullName evidence="9">Carbohydrate ABC transporter permease</fullName>
    </submittedName>
</protein>
<dbReference type="Gene3D" id="1.10.3720.10">
    <property type="entry name" value="MetI-like"/>
    <property type="match status" value="1"/>
</dbReference>
<sequence length="303" mass="33994">MNQEIPITPDEMIIPQAMIDEQEKLRKRALLKERLSKAGLLIINTLLALVTLFPLIYAVTMSLKTPGEIYNTEFKLLPETPQFSNYADAFRTAPLGRYIWNSFVVATSITIGQLISGSLAAFSFEFLESRFKEVLFALVLATMMVPGEATIVSNYLQVAQWGWLDTYHVLIIPYLTSASTIFLFRQFYKNFPFTLYEAAKMDGCSNLRFIFTILLPLSKPALGATAVNAFINSWNMYMWPLMVSGSDNYRTVQIGVSMMQSVDSQSIVMMFAGVVFCLLPSLLIFLIGRKTLVKGLFSGSVKG</sequence>
<evidence type="ECO:0000256" key="2">
    <source>
        <dbReference type="ARBA" id="ARBA00022448"/>
    </source>
</evidence>
<name>A0ABY5P470_9LACT</name>
<feature type="transmembrane region" description="Helical" evidence="7">
    <location>
        <begin position="267"/>
        <end position="288"/>
    </location>
</feature>